<gene>
    <name evidence="2" type="ORF">GGR27_001805</name>
</gene>
<protein>
    <recommendedName>
        <fullName evidence="4">DUF4249 family protein</fullName>
    </recommendedName>
</protein>
<dbReference type="PROSITE" id="PS51257">
    <property type="entry name" value="PROKAR_LIPOPROTEIN"/>
    <property type="match status" value="1"/>
</dbReference>
<name>A0ABX0XAM3_9BACT</name>
<keyword evidence="3" id="KW-1185">Reference proteome</keyword>
<comment type="caution">
    <text evidence="2">The sequence shown here is derived from an EMBL/GenBank/DDBJ whole genome shotgun (WGS) entry which is preliminary data.</text>
</comment>
<evidence type="ECO:0000256" key="1">
    <source>
        <dbReference type="SAM" id="SignalP"/>
    </source>
</evidence>
<organism evidence="2 3">
    <name type="scientific">Neolewinella antarctica</name>
    <dbReference type="NCBI Taxonomy" id="442734"/>
    <lineage>
        <taxon>Bacteria</taxon>
        <taxon>Pseudomonadati</taxon>
        <taxon>Bacteroidota</taxon>
        <taxon>Saprospiria</taxon>
        <taxon>Saprospirales</taxon>
        <taxon>Lewinellaceae</taxon>
        <taxon>Neolewinella</taxon>
    </lineage>
</organism>
<feature type="signal peptide" evidence="1">
    <location>
        <begin position="1"/>
        <end position="18"/>
    </location>
</feature>
<dbReference type="InterPro" id="IPR025345">
    <property type="entry name" value="DUF4249"/>
</dbReference>
<sequence>MKHAKIVLLLLGSTLIMACTPDPILVDIAPVEQRVVVFSQVVPEEVMTVVLTNSFGSLDYDEEESDTLTDEFIERLLLADAEVTISYRDRVDTLFPTVDARGFYASAATPLFANEAYELRIRTADDRLVSATSLMLPQVKFTAVQPVILRRETDTLVTVEFEIIDPSEDNRYMINYFVPSADNDSDFTGPFLPVGSERRKTVLLDDAAFTDNVFRGFTELPNVAPDDVLVVALSNISETYYRYLQAQASADNFLALLTQEPVSSPTNVRGGLGFFNTHFPDGRLFNLAEY</sequence>
<accession>A0ABX0XAM3</accession>
<dbReference type="Pfam" id="PF14054">
    <property type="entry name" value="DUF4249"/>
    <property type="match status" value="1"/>
</dbReference>
<dbReference type="EMBL" id="JAATJH010000002">
    <property type="protein sequence ID" value="NJC26306.1"/>
    <property type="molecule type" value="Genomic_DNA"/>
</dbReference>
<keyword evidence="1" id="KW-0732">Signal</keyword>
<dbReference type="RefSeq" id="WP_168037058.1">
    <property type="nucleotide sequence ID" value="NZ_JAATJH010000002.1"/>
</dbReference>
<evidence type="ECO:0000313" key="3">
    <source>
        <dbReference type="Proteomes" id="UP000770785"/>
    </source>
</evidence>
<dbReference type="Proteomes" id="UP000770785">
    <property type="component" value="Unassembled WGS sequence"/>
</dbReference>
<feature type="chain" id="PRO_5047111326" description="DUF4249 family protein" evidence="1">
    <location>
        <begin position="19"/>
        <end position="290"/>
    </location>
</feature>
<reference evidence="2 3" key="1">
    <citation type="submission" date="2020-03" db="EMBL/GenBank/DDBJ databases">
        <title>Genomic Encyclopedia of Type Strains, Phase IV (KMG-IV): sequencing the most valuable type-strain genomes for metagenomic binning, comparative biology and taxonomic classification.</title>
        <authorList>
            <person name="Goeker M."/>
        </authorList>
    </citation>
    <scope>NUCLEOTIDE SEQUENCE [LARGE SCALE GENOMIC DNA]</scope>
    <source>
        <strain evidence="2 3">DSM 105096</strain>
    </source>
</reference>
<proteinExistence type="predicted"/>
<evidence type="ECO:0008006" key="4">
    <source>
        <dbReference type="Google" id="ProtNLM"/>
    </source>
</evidence>
<evidence type="ECO:0000313" key="2">
    <source>
        <dbReference type="EMBL" id="NJC26306.1"/>
    </source>
</evidence>